<protein>
    <submittedName>
        <fullName evidence="1">Uncharacterized protein</fullName>
    </submittedName>
</protein>
<evidence type="ECO:0000313" key="1">
    <source>
        <dbReference type="EMBL" id="KKN94763.1"/>
    </source>
</evidence>
<accession>A0A0F9XR16</accession>
<sequence length="177" mass="19369">MSDTRTGAKKDGYMLLGDFLSTPSTNIEPQNIEVPSLKYREFSDPFIKVRPDYLLAEGVGVHASYNLRGHVTLRGSTLHVSAMGRTAASQLGSIDWFVSARVRNGVLDIANQNLQHEGVSTWPNDDFTPIGHVSFTLPMPPRHLTLQLIGGYFFSSGSGSLASGTTDITFEIEVEPR</sequence>
<comment type="caution">
    <text evidence="1">The sequence shown here is derived from an EMBL/GenBank/DDBJ whole genome shotgun (WGS) entry which is preliminary data.</text>
</comment>
<dbReference type="AlphaFoldDB" id="A0A0F9XR16"/>
<organism evidence="1">
    <name type="scientific">marine sediment metagenome</name>
    <dbReference type="NCBI Taxonomy" id="412755"/>
    <lineage>
        <taxon>unclassified sequences</taxon>
        <taxon>metagenomes</taxon>
        <taxon>ecological metagenomes</taxon>
    </lineage>
</organism>
<dbReference type="EMBL" id="LAZR01000076">
    <property type="protein sequence ID" value="KKN94763.1"/>
    <property type="molecule type" value="Genomic_DNA"/>
</dbReference>
<gene>
    <name evidence="1" type="ORF">LCGC14_0185800</name>
</gene>
<proteinExistence type="predicted"/>
<reference evidence="1" key="1">
    <citation type="journal article" date="2015" name="Nature">
        <title>Complex archaea that bridge the gap between prokaryotes and eukaryotes.</title>
        <authorList>
            <person name="Spang A."/>
            <person name="Saw J.H."/>
            <person name="Jorgensen S.L."/>
            <person name="Zaremba-Niedzwiedzka K."/>
            <person name="Martijn J."/>
            <person name="Lind A.E."/>
            <person name="van Eijk R."/>
            <person name="Schleper C."/>
            <person name="Guy L."/>
            <person name="Ettema T.J."/>
        </authorList>
    </citation>
    <scope>NUCLEOTIDE SEQUENCE</scope>
</reference>
<name>A0A0F9XR16_9ZZZZ</name>